<feature type="domain" description="DUF6705" evidence="1">
    <location>
        <begin position="1"/>
        <end position="100"/>
    </location>
</feature>
<evidence type="ECO:0000313" key="3">
    <source>
        <dbReference type="Proteomes" id="UP000029554"/>
    </source>
</evidence>
<dbReference type="InterPro" id="IPR046551">
    <property type="entry name" value="DUF6705"/>
</dbReference>
<protein>
    <recommendedName>
        <fullName evidence="1">DUF6705 domain-containing protein</fullName>
    </recommendedName>
</protein>
<comment type="caution">
    <text evidence="2">The sequence shown here is derived from an EMBL/GenBank/DDBJ whole genome shotgun (WGS) entry which is preliminary data.</text>
</comment>
<evidence type="ECO:0000259" key="1">
    <source>
        <dbReference type="Pfam" id="PF20448"/>
    </source>
</evidence>
<accession>A0A095SVX6</accession>
<keyword evidence="3" id="KW-1185">Reference proteome</keyword>
<dbReference type="Proteomes" id="UP000029554">
    <property type="component" value="Unassembled WGS sequence"/>
</dbReference>
<dbReference type="STRING" id="1453498.LG45_04045"/>
<dbReference type="AlphaFoldDB" id="A0A095SVX6"/>
<dbReference type="Pfam" id="PF20448">
    <property type="entry name" value="DUF6705"/>
    <property type="match status" value="1"/>
</dbReference>
<dbReference type="RefSeq" id="WP_035124606.1">
    <property type="nucleotide sequence ID" value="NZ_JRHH01000002.1"/>
</dbReference>
<reference evidence="2 3" key="1">
    <citation type="submission" date="2014-09" db="EMBL/GenBank/DDBJ databases">
        <title>Whole Genome Shotgun of Flavobacterium aquatile LMG 4008.</title>
        <authorList>
            <person name="Gale A.N."/>
            <person name="Pipes S.E."/>
            <person name="Newman J.D."/>
        </authorList>
    </citation>
    <scope>NUCLEOTIDE SEQUENCE [LARGE SCALE GENOMIC DNA]</scope>
    <source>
        <strain evidence="2 3">LMG 4008</strain>
    </source>
</reference>
<sequence>MKKIIIVLILISFKINAQIITPIEDRLSHILTQTYNNRYFKDVNGHLNKFIGQWKYETAIDKVEITILKRDNEDCGGRYFKDNLEIRCKYTKNGIVEFDTNAPQDINDYNRMLGGLFDEPTNVNKYQFLYSEPNFNPLNKYYLNIQYVLAPLGGLPQLQWTTSFEPAELDPAPPRLPLNMLFTKVP</sequence>
<organism evidence="2 3">
    <name type="scientific">Flavobacterium aquatile LMG 4008 = ATCC 11947</name>
    <dbReference type="NCBI Taxonomy" id="1453498"/>
    <lineage>
        <taxon>Bacteria</taxon>
        <taxon>Pseudomonadati</taxon>
        <taxon>Bacteroidota</taxon>
        <taxon>Flavobacteriia</taxon>
        <taxon>Flavobacteriales</taxon>
        <taxon>Flavobacteriaceae</taxon>
        <taxon>Flavobacterium</taxon>
    </lineage>
</organism>
<dbReference type="OrthoDB" id="1261237at2"/>
<dbReference type="EMBL" id="JRHH01000002">
    <property type="protein sequence ID" value="KGD68826.1"/>
    <property type="molecule type" value="Genomic_DNA"/>
</dbReference>
<gene>
    <name evidence="2" type="ORF">LG45_04045</name>
</gene>
<name>A0A095SVX6_9FLAO</name>
<evidence type="ECO:0000313" key="2">
    <source>
        <dbReference type="EMBL" id="KGD68826.1"/>
    </source>
</evidence>
<proteinExistence type="predicted"/>